<dbReference type="Gene3D" id="3.30.420.10">
    <property type="entry name" value="Ribonuclease H-like superfamily/Ribonuclease H"/>
    <property type="match status" value="1"/>
</dbReference>
<evidence type="ECO:0000313" key="2">
    <source>
        <dbReference type="EMBL" id="KAL0012929.1"/>
    </source>
</evidence>
<dbReference type="CDD" id="cd06222">
    <property type="entry name" value="RNase_H_like"/>
    <property type="match status" value="1"/>
</dbReference>
<dbReference type="InterPro" id="IPR002156">
    <property type="entry name" value="RNaseH_domain"/>
</dbReference>
<evidence type="ECO:0000259" key="1">
    <source>
        <dbReference type="Pfam" id="PF13456"/>
    </source>
</evidence>
<dbReference type="SUPFAM" id="SSF53098">
    <property type="entry name" value="Ribonuclease H-like"/>
    <property type="match status" value="1"/>
</dbReference>
<reference evidence="2 3" key="1">
    <citation type="submission" date="2024-01" db="EMBL/GenBank/DDBJ databases">
        <title>A telomere-to-telomere, gap-free genome of sweet tea (Lithocarpus litseifolius).</title>
        <authorList>
            <person name="Zhou J."/>
        </authorList>
    </citation>
    <scope>NUCLEOTIDE SEQUENCE [LARGE SCALE GENOMIC DNA]</scope>
    <source>
        <strain evidence="2">Zhou-2022a</strain>
        <tissue evidence="2">Leaf</tissue>
    </source>
</reference>
<proteinExistence type="predicted"/>
<dbReference type="PANTHER" id="PTHR47723:SF21">
    <property type="entry name" value="POLYNUCLEOTIDYL TRANSFERASE, RIBONUCLEASE H-LIKE SUPERFAMILY PROTEIN"/>
    <property type="match status" value="1"/>
</dbReference>
<dbReference type="Proteomes" id="UP001459277">
    <property type="component" value="Unassembled WGS sequence"/>
</dbReference>
<protein>
    <recommendedName>
        <fullName evidence="1">RNase H type-1 domain-containing protein</fullName>
    </recommendedName>
</protein>
<dbReference type="InterPro" id="IPR036397">
    <property type="entry name" value="RNaseH_sf"/>
</dbReference>
<dbReference type="EMBL" id="JAZDWU010000002">
    <property type="protein sequence ID" value="KAL0012929.1"/>
    <property type="molecule type" value="Genomic_DNA"/>
</dbReference>
<keyword evidence="3" id="KW-1185">Reference proteome</keyword>
<dbReference type="GO" id="GO:0003676">
    <property type="term" value="F:nucleic acid binding"/>
    <property type="evidence" value="ECO:0007669"/>
    <property type="project" value="InterPro"/>
</dbReference>
<dbReference type="InterPro" id="IPR053151">
    <property type="entry name" value="RNase_H-like"/>
</dbReference>
<dbReference type="GO" id="GO:0004523">
    <property type="term" value="F:RNA-DNA hybrid ribonuclease activity"/>
    <property type="evidence" value="ECO:0007669"/>
    <property type="project" value="InterPro"/>
</dbReference>
<gene>
    <name evidence="2" type="ORF">SO802_008037</name>
</gene>
<sequence>MFSKVNKSGIGMVVRDDNGSVLASCIKSLSQAYSAVEIESMATAKALSFAHDIGIMRAILEGDSLIVIKVLKEDVHFLAPTDLLIEDLRMLSQNFDQFPYSHTKGEGNFVAYSLTRYAIGILDFYCRWRMFHYTDSLFYKLI</sequence>
<accession>A0AAW2DS35</accession>
<dbReference type="InterPro" id="IPR044730">
    <property type="entry name" value="RNase_H-like_dom_plant"/>
</dbReference>
<organism evidence="2 3">
    <name type="scientific">Lithocarpus litseifolius</name>
    <dbReference type="NCBI Taxonomy" id="425828"/>
    <lineage>
        <taxon>Eukaryota</taxon>
        <taxon>Viridiplantae</taxon>
        <taxon>Streptophyta</taxon>
        <taxon>Embryophyta</taxon>
        <taxon>Tracheophyta</taxon>
        <taxon>Spermatophyta</taxon>
        <taxon>Magnoliopsida</taxon>
        <taxon>eudicotyledons</taxon>
        <taxon>Gunneridae</taxon>
        <taxon>Pentapetalae</taxon>
        <taxon>rosids</taxon>
        <taxon>fabids</taxon>
        <taxon>Fagales</taxon>
        <taxon>Fagaceae</taxon>
        <taxon>Lithocarpus</taxon>
    </lineage>
</organism>
<dbReference type="AlphaFoldDB" id="A0AAW2DS35"/>
<dbReference type="PANTHER" id="PTHR47723">
    <property type="entry name" value="OS05G0353850 PROTEIN"/>
    <property type="match status" value="1"/>
</dbReference>
<evidence type="ECO:0000313" key="3">
    <source>
        <dbReference type="Proteomes" id="UP001459277"/>
    </source>
</evidence>
<feature type="domain" description="RNase H type-1" evidence="1">
    <location>
        <begin position="6"/>
        <end position="117"/>
    </location>
</feature>
<comment type="caution">
    <text evidence="2">The sequence shown here is derived from an EMBL/GenBank/DDBJ whole genome shotgun (WGS) entry which is preliminary data.</text>
</comment>
<name>A0AAW2DS35_9ROSI</name>
<dbReference type="Pfam" id="PF13456">
    <property type="entry name" value="RVT_3"/>
    <property type="match status" value="1"/>
</dbReference>
<dbReference type="InterPro" id="IPR012337">
    <property type="entry name" value="RNaseH-like_sf"/>
</dbReference>